<sequence length="87" mass="10011">MSATTMLSAQPAKEKVEDLPQEQHEARKRIIEEKILRLKLPIGTHETVNTNWIKCIQQVPITKKQQEEENYAQMVKEGGKLCPNGQR</sequence>
<evidence type="ECO:0000256" key="1">
    <source>
        <dbReference type="SAM" id="MobiDB-lite"/>
    </source>
</evidence>
<feature type="region of interest" description="Disordered" evidence="1">
    <location>
        <begin position="1"/>
        <end position="23"/>
    </location>
</feature>
<dbReference type="OrthoDB" id="5864015at2759"/>
<gene>
    <name evidence="2" type="ORF">LOAG_17047</name>
</gene>
<proteinExistence type="predicted"/>
<reference evidence="2" key="1">
    <citation type="submission" date="2012-04" db="EMBL/GenBank/DDBJ databases">
        <title>The Genome Sequence of Loa loa.</title>
        <authorList>
            <consortium name="The Broad Institute Genome Sequencing Platform"/>
            <consortium name="Broad Institute Genome Sequencing Center for Infectious Disease"/>
            <person name="Nutman T.B."/>
            <person name="Fink D.L."/>
            <person name="Russ C."/>
            <person name="Young S."/>
            <person name="Zeng Q."/>
            <person name="Gargeya S."/>
            <person name="Alvarado L."/>
            <person name="Berlin A."/>
            <person name="Chapman S.B."/>
            <person name="Chen Z."/>
            <person name="Freedman E."/>
            <person name="Gellesch M."/>
            <person name="Goldberg J."/>
            <person name="Griggs A."/>
            <person name="Gujja S."/>
            <person name="Heilman E.R."/>
            <person name="Heiman D."/>
            <person name="Howarth C."/>
            <person name="Mehta T."/>
            <person name="Neiman D."/>
            <person name="Pearson M."/>
            <person name="Roberts A."/>
            <person name="Saif S."/>
            <person name="Shea T."/>
            <person name="Shenoy N."/>
            <person name="Sisk P."/>
            <person name="Stolte C."/>
            <person name="Sykes S."/>
            <person name="White J."/>
            <person name="Yandava C."/>
            <person name="Haas B."/>
            <person name="Henn M.R."/>
            <person name="Nusbaum C."/>
            <person name="Birren B."/>
        </authorList>
    </citation>
    <scope>NUCLEOTIDE SEQUENCE [LARGE SCALE GENOMIC DNA]</scope>
</reference>
<dbReference type="KEGG" id="loa:LOAG_17047"/>
<dbReference type="AlphaFoldDB" id="A0A1S0UKK0"/>
<dbReference type="RefSeq" id="XP_020306729.1">
    <property type="nucleotide sequence ID" value="XM_020449708.1"/>
</dbReference>
<dbReference type="InParanoid" id="A0A1S0UKK0"/>
<name>A0A1S0UKK0_LOALO</name>
<dbReference type="EMBL" id="JH712101">
    <property type="protein sequence ID" value="EJD75898.1"/>
    <property type="molecule type" value="Genomic_DNA"/>
</dbReference>
<protein>
    <submittedName>
        <fullName evidence="2">Uncharacterized protein</fullName>
    </submittedName>
</protein>
<evidence type="ECO:0000313" key="2">
    <source>
        <dbReference type="EMBL" id="EJD75898.1"/>
    </source>
</evidence>
<organism evidence="2">
    <name type="scientific">Loa loa</name>
    <name type="common">Eye worm</name>
    <name type="synonym">Filaria loa</name>
    <dbReference type="NCBI Taxonomy" id="7209"/>
    <lineage>
        <taxon>Eukaryota</taxon>
        <taxon>Metazoa</taxon>
        <taxon>Ecdysozoa</taxon>
        <taxon>Nematoda</taxon>
        <taxon>Chromadorea</taxon>
        <taxon>Rhabditida</taxon>
        <taxon>Spirurina</taxon>
        <taxon>Spiruromorpha</taxon>
        <taxon>Filarioidea</taxon>
        <taxon>Onchocercidae</taxon>
        <taxon>Loa</taxon>
    </lineage>
</organism>
<accession>A0A1S0UKK0</accession>
<dbReference type="GeneID" id="31251552"/>
<dbReference type="CTD" id="31251552"/>
<feature type="compositionally biased region" description="Basic and acidic residues" evidence="1">
    <location>
        <begin position="12"/>
        <end position="23"/>
    </location>
</feature>